<dbReference type="AlphaFoldDB" id="A0A1F6A5L2"/>
<keyword evidence="1" id="KW-1133">Transmembrane helix</keyword>
<reference evidence="2 3" key="1">
    <citation type="journal article" date="2016" name="Nat. Commun.">
        <title>Thousands of microbial genomes shed light on interconnected biogeochemical processes in an aquifer system.</title>
        <authorList>
            <person name="Anantharaman K."/>
            <person name="Brown C.T."/>
            <person name="Hug L.A."/>
            <person name="Sharon I."/>
            <person name="Castelle C.J."/>
            <person name="Probst A.J."/>
            <person name="Thomas B.C."/>
            <person name="Singh A."/>
            <person name="Wilkins M.J."/>
            <person name="Karaoz U."/>
            <person name="Brodie E.L."/>
            <person name="Williams K.H."/>
            <person name="Hubbard S.S."/>
            <person name="Banfield J.F."/>
        </authorList>
    </citation>
    <scope>NUCLEOTIDE SEQUENCE [LARGE SCALE GENOMIC DNA]</scope>
</reference>
<keyword evidence="1" id="KW-0812">Transmembrane</keyword>
<dbReference type="Proteomes" id="UP000177092">
    <property type="component" value="Unassembled WGS sequence"/>
</dbReference>
<sequence length="317" mass="34942">MLDGVENVPRIQTKKLSRREFIKLSGAAGAGFFAWLLGGCKGGVPDQPQSVPIVKPNAYATATPVLGDALDNSKLDAKKPIATTEQVEYLNKNKREPVEMILEKLRGQVRVVGLGEMHNELDMELFASDVVKKATEQKLIQFLALEIDSFKQSDIDTFLQTGNITPGLQEELTRHNTGYKAILEAARSANLKVLCVDNHNTSGRDDFMSKSILQFQEANPNSKGLFYAGNGHIIERFDILAGMLGDKYYSVLQINEQNIVTGDTVYNALVQSGIQTPVGVDNIPQTPFSKATYGHPYELWSEYGKITDALVLLPPKK</sequence>
<dbReference type="EMBL" id="MFJN01000064">
    <property type="protein sequence ID" value="OGG19951.1"/>
    <property type="molecule type" value="Genomic_DNA"/>
</dbReference>
<evidence type="ECO:0008006" key="4">
    <source>
        <dbReference type="Google" id="ProtNLM"/>
    </source>
</evidence>
<accession>A0A1F6A5L2</accession>
<evidence type="ECO:0000256" key="1">
    <source>
        <dbReference type="SAM" id="Phobius"/>
    </source>
</evidence>
<evidence type="ECO:0000313" key="2">
    <source>
        <dbReference type="EMBL" id="OGG19951.1"/>
    </source>
</evidence>
<name>A0A1F6A5L2_9BACT</name>
<keyword evidence="1" id="KW-0472">Membrane</keyword>
<protein>
    <recommendedName>
        <fullName evidence="4">Haem-binding uptake Tiki superfamily ChaN domain-containing protein</fullName>
    </recommendedName>
</protein>
<organism evidence="2 3">
    <name type="scientific">Candidatus Gottesmanbacteria bacterium RIFCSPHIGHO2_02_FULL_40_13</name>
    <dbReference type="NCBI Taxonomy" id="1798384"/>
    <lineage>
        <taxon>Bacteria</taxon>
        <taxon>Candidatus Gottesmaniibacteriota</taxon>
    </lineage>
</organism>
<gene>
    <name evidence="2" type="ORF">A3D03_02765</name>
</gene>
<dbReference type="Gene3D" id="3.40.50.11550">
    <property type="match status" value="1"/>
</dbReference>
<proteinExistence type="predicted"/>
<comment type="caution">
    <text evidence="2">The sequence shown here is derived from an EMBL/GenBank/DDBJ whole genome shotgun (WGS) entry which is preliminary data.</text>
</comment>
<dbReference type="SUPFAM" id="SSF159501">
    <property type="entry name" value="EreA/ChaN-like"/>
    <property type="match status" value="1"/>
</dbReference>
<feature type="transmembrane region" description="Helical" evidence="1">
    <location>
        <begin position="21"/>
        <end position="38"/>
    </location>
</feature>
<evidence type="ECO:0000313" key="3">
    <source>
        <dbReference type="Proteomes" id="UP000177092"/>
    </source>
</evidence>